<feature type="domain" description="BHLH" evidence="2">
    <location>
        <begin position="16"/>
        <end position="67"/>
    </location>
</feature>
<dbReference type="OrthoDB" id="10055449at2759"/>
<dbReference type="Pfam" id="PF00010">
    <property type="entry name" value="HLH"/>
    <property type="match status" value="1"/>
</dbReference>
<feature type="compositionally biased region" description="Basic and acidic residues" evidence="1">
    <location>
        <begin position="1"/>
        <end position="11"/>
    </location>
</feature>
<dbReference type="PANTHER" id="PTHR23349">
    <property type="entry name" value="BASIC HELIX-LOOP-HELIX TRANSCRIPTION FACTOR, TWIST"/>
    <property type="match status" value="1"/>
</dbReference>
<proteinExistence type="predicted"/>
<reference evidence="3" key="1">
    <citation type="submission" date="2020-04" db="EMBL/GenBank/DDBJ databases">
        <authorList>
            <person name="Alioto T."/>
            <person name="Alioto T."/>
            <person name="Gomez Garrido J."/>
        </authorList>
    </citation>
    <scope>NUCLEOTIDE SEQUENCE</scope>
    <source>
        <strain evidence="3">A484AB</strain>
    </source>
</reference>
<sequence length="98" mass="11320">MSSREGEQTEKPKRRRHRPNAAQKERERQRVFREAFAALRGHLPLESSKKIPKRDILRLAAQYIKYLTNLLHQPAKAEGVVHDNEGSLAVSVMVKVEH</sequence>
<name>A0A6S7H7K8_PARCT</name>
<evidence type="ECO:0000256" key="1">
    <source>
        <dbReference type="SAM" id="MobiDB-lite"/>
    </source>
</evidence>
<protein>
    <submittedName>
        <fullName evidence="3">Neurogenic differentiation factor 1</fullName>
    </submittedName>
</protein>
<comment type="caution">
    <text evidence="3">The sequence shown here is derived from an EMBL/GenBank/DDBJ whole genome shotgun (WGS) entry which is preliminary data.</text>
</comment>
<dbReference type="InterPro" id="IPR050283">
    <property type="entry name" value="E-box_TF_Regulators"/>
</dbReference>
<dbReference type="GO" id="GO:0032502">
    <property type="term" value="P:developmental process"/>
    <property type="evidence" value="ECO:0007669"/>
    <property type="project" value="TreeGrafter"/>
</dbReference>
<dbReference type="Proteomes" id="UP001152795">
    <property type="component" value="Unassembled WGS sequence"/>
</dbReference>
<dbReference type="GO" id="GO:0000981">
    <property type="term" value="F:DNA-binding transcription factor activity, RNA polymerase II-specific"/>
    <property type="evidence" value="ECO:0007669"/>
    <property type="project" value="TreeGrafter"/>
</dbReference>
<gene>
    <name evidence="3" type="ORF">PACLA_8A012691</name>
</gene>
<evidence type="ECO:0000313" key="4">
    <source>
        <dbReference type="Proteomes" id="UP001152795"/>
    </source>
</evidence>
<evidence type="ECO:0000259" key="2">
    <source>
        <dbReference type="PROSITE" id="PS50888"/>
    </source>
</evidence>
<dbReference type="InterPro" id="IPR036638">
    <property type="entry name" value="HLH_DNA-bd_sf"/>
</dbReference>
<dbReference type="EMBL" id="CACRXK020003464">
    <property type="protein sequence ID" value="CAB3998897.1"/>
    <property type="molecule type" value="Genomic_DNA"/>
</dbReference>
<organism evidence="3 4">
    <name type="scientific">Paramuricea clavata</name>
    <name type="common">Red gorgonian</name>
    <name type="synonym">Violescent sea-whip</name>
    <dbReference type="NCBI Taxonomy" id="317549"/>
    <lineage>
        <taxon>Eukaryota</taxon>
        <taxon>Metazoa</taxon>
        <taxon>Cnidaria</taxon>
        <taxon>Anthozoa</taxon>
        <taxon>Octocorallia</taxon>
        <taxon>Malacalcyonacea</taxon>
        <taxon>Plexauridae</taxon>
        <taxon>Paramuricea</taxon>
    </lineage>
</organism>
<dbReference type="SUPFAM" id="SSF47459">
    <property type="entry name" value="HLH, helix-loop-helix DNA-binding domain"/>
    <property type="match status" value="1"/>
</dbReference>
<dbReference type="SMART" id="SM00353">
    <property type="entry name" value="HLH"/>
    <property type="match status" value="1"/>
</dbReference>
<dbReference type="GO" id="GO:0000977">
    <property type="term" value="F:RNA polymerase II transcription regulatory region sequence-specific DNA binding"/>
    <property type="evidence" value="ECO:0007669"/>
    <property type="project" value="TreeGrafter"/>
</dbReference>
<accession>A0A6S7H7K8</accession>
<dbReference type="Gene3D" id="4.10.280.10">
    <property type="entry name" value="Helix-loop-helix DNA-binding domain"/>
    <property type="match status" value="1"/>
</dbReference>
<dbReference type="InterPro" id="IPR011598">
    <property type="entry name" value="bHLH_dom"/>
</dbReference>
<keyword evidence="4" id="KW-1185">Reference proteome</keyword>
<dbReference type="GO" id="GO:0046983">
    <property type="term" value="F:protein dimerization activity"/>
    <property type="evidence" value="ECO:0007669"/>
    <property type="project" value="InterPro"/>
</dbReference>
<dbReference type="PROSITE" id="PS50888">
    <property type="entry name" value="BHLH"/>
    <property type="match status" value="1"/>
</dbReference>
<evidence type="ECO:0000313" key="3">
    <source>
        <dbReference type="EMBL" id="CAB3998897.1"/>
    </source>
</evidence>
<dbReference type="AlphaFoldDB" id="A0A6S7H7K8"/>
<feature type="region of interest" description="Disordered" evidence="1">
    <location>
        <begin position="1"/>
        <end position="28"/>
    </location>
</feature>
<dbReference type="PANTHER" id="PTHR23349:SF97">
    <property type="entry name" value="BHLH DOMAIN-CONTAINING PROTEIN"/>
    <property type="match status" value="1"/>
</dbReference>